<dbReference type="InterPro" id="IPR000182">
    <property type="entry name" value="GNAT_dom"/>
</dbReference>
<gene>
    <name evidence="2" type="ORF">ACFQNG_05165</name>
</gene>
<dbReference type="PROSITE" id="PS51186">
    <property type="entry name" value="GNAT"/>
    <property type="match status" value="1"/>
</dbReference>
<name>A0ABW2RHP5_9BACL</name>
<protein>
    <submittedName>
        <fullName evidence="2">GNAT family N-acetyltransferase</fullName>
        <ecNumber evidence="2">2.3.1.-</ecNumber>
    </submittedName>
</protein>
<dbReference type="Pfam" id="PF00583">
    <property type="entry name" value="Acetyltransf_1"/>
    <property type="match status" value="1"/>
</dbReference>
<dbReference type="EMBL" id="JBHTBW010000014">
    <property type="protein sequence ID" value="MFC7440536.1"/>
    <property type="molecule type" value="Genomic_DNA"/>
</dbReference>
<organism evidence="2 3">
    <name type="scientific">Laceyella putida</name>
    <dbReference type="NCBI Taxonomy" id="110101"/>
    <lineage>
        <taxon>Bacteria</taxon>
        <taxon>Bacillati</taxon>
        <taxon>Bacillota</taxon>
        <taxon>Bacilli</taxon>
        <taxon>Bacillales</taxon>
        <taxon>Thermoactinomycetaceae</taxon>
        <taxon>Laceyella</taxon>
    </lineage>
</organism>
<accession>A0ABW2RHP5</accession>
<proteinExistence type="predicted"/>
<evidence type="ECO:0000313" key="3">
    <source>
        <dbReference type="Proteomes" id="UP001596500"/>
    </source>
</evidence>
<reference evidence="3" key="1">
    <citation type="journal article" date="2019" name="Int. J. Syst. Evol. Microbiol.">
        <title>The Global Catalogue of Microorganisms (GCM) 10K type strain sequencing project: providing services to taxonomists for standard genome sequencing and annotation.</title>
        <authorList>
            <consortium name="The Broad Institute Genomics Platform"/>
            <consortium name="The Broad Institute Genome Sequencing Center for Infectious Disease"/>
            <person name="Wu L."/>
            <person name="Ma J."/>
        </authorList>
    </citation>
    <scope>NUCLEOTIDE SEQUENCE [LARGE SCALE GENOMIC DNA]</scope>
    <source>
        <strain evidence="3">CGMCC 1.12942</strain>
    </source>
</reference>
<comment type="caution">
    <text evidence="2">The sequence shown here is derived from an EMBL/GenBank/DDBJ whole genome shotgun (WGS) entry which is preliminary data.</text>
</comment>
<dbReference type="Gene3D" id="3.40.630.30">
    <property type="match status" value="1"/>
</dbReference>
<sequence>MNHFTCDWIGDVWGCTMHVDPAYRDRGLKEQLVLLCSSGAEKAARKRLIWQVHAKNESALNLYRKFGFLENYMFRHILDII</sequence>
<keyword evidence="2" id="KW-0808">Transferase</keyword>
<evidence type="ECO:0000259" key="1">
    <source>
        <dbReference type="PROSITE" id="PS51186"/>
    </source>
</evidence>
<dbReference type="SUPFAM" id="SSF55729">
    <property type="entry name" value="Acyl-CoA N-acyltransferases (Nat)"/>
    <property type="match status" value="1"/>
</dbReference>
<feature type="domain" description="N-acetyltransferase" evidence="1">
    <location>
        <begin position="1"/>
        <end position="81"/>
    </location>
</feature>
<dbReference type="InterPro" id="IPR016181">
    <property type="entry name" value="Acyl_CoA_acyltransferase"/>
</dbReference>
<dbReference type="Proteomes" id="UP001596500">
    <property type="component" value="Unassembled WGS sequence"/>
</dbReference>
<dbReference type="GO" id="GO:0016746">
    <property type="term" value="F:acyltransferase activity"/>
    <property type="evidence" value="ECO:0007669"/>
    <property type="project" value="UniProtKB-KW"/>
</dbReference>
<keyword evidence="2" id="KW-0012">Acyltransferase</keyword>
<dbReference type="RefSeq" id="WP_379863855.1">
    <property type="nucleotide sequence ID" value="NZ_JBHTBW010000014.1"/>
</dbReference>
<keyword evidence="3" id="KW-1185">Reference proteome</keyword>
<evidence type="ECO:0000313" key="2">
    <source>
        <dbReference type="EMBL" id="MFC7440536.1"/>
    </source>
</evidence>
<dbReference type="EC" id="2.3.1.-" evidence="2"/>